<evidence type="ECO:0000313" key="3">
    <source>
        <dbReference type="Proteomes" id="UP001596411"/>
    </source>
</evidence>
<dbReference type="Pfam" id="PF03922">
    <property type="entry name" value="OmpW"/>
    <property type="match status" value="1"/>
</dbReference>
<comment type="caution">
    <text evidence="2">The sequence shown here is derived from an EMBL/GenBank/DDBJ whole genome shotgun (WGS) entry which is preliminary data.</text>
</comment>
<dbReference type="PANTHER" id="PTHR36920">
    <property type="match status" value="1"/>
</dbReference>
<accession>A0ABW2F0P7</accession>
<name>A0ABW2F0P7_9GAMM</name>
<sequence>MSNAKWLASALTATTLALAAQSALAYSAGDVFVRGGFAKTDSRSSIDLADPGNFQTDLDIRDGRGFTYGLGYLFHDNFGIELSGSQRVKHDVAIGTPVGFEGSFRRLPINLMANYYPLGGLDSRVQPYVGGGLNYTRFSGEPAGVDMDDSYGIVGQVGVDLAITDNLMLNGSLNYADVGSDISYQGEDLGEAKLDPLTIGGGFTLRF</sequence>
<dbReference type="EMBL" id="JBHSZP010000043">
    <property type="protein sequence ID" value="MFC7091791.1"/>
    <property type="molecule type" value="Genomic_DNA"/>
</dbReference>
<evidence type="ECO:0000256" key="1">
    <source>
        <dbReference type="SAM" id="SignalP"/>
    </source>
</evidence>
<feature type="signal peptide" evidence="1">
    <location>
        <begin position="1"/>
        <end position="25"/>
    </location>
</feature>
<organism evidence="2 3">
    <name type="scientific">Halomonas salifodinae</name>
    <dbReference type="NCBI Taxonomy" id="438745"/>
    <lineage>
        <taxon>Bacteria</taxon>
        <taxon>Pseudomonadati</taxon>
        <taxon>Pseudomonadota</taxon>
        <taxon>Gammaproteobacteria</taxon>
        <taxon>Oceanospirillales</taxon>
        <taxon>Halomonadaceae</taxon>
        <taxon>Halomonas</taxon>
    </lineage>
</organism>
<dbReference type="InterPro" id="IPR005618">
    <property type="entry name" value="OMPW"/>
</dbReference>
<keyword evidence="1" id="KW-0732">Signal</keyword>
<gene>
    <name evidence="2" type="ORF">ACFQH5_19795</name>
</gene>
<dbReference type="PANTHER" id="PTHR36920:SF1">
    <property type="entry name" value="OUTER MEMBRANE PROTEIN W"/>
    <property type="match status" value="1"/>
</dbReference>
<evidence type="ECO:0000313" key="2">
    <source>
        <dbReference type="EMBL" id="MFC7091791.1"/>
    </source>
</evidence>
<dbReference type="Proteomes" id="UP001596411">
    <property type="component" value="Unassembled WGS sequence"/>
</dbReference>
<proteinExistence type="predicted"/>
<keyword evidence="3" id="KW-1185">Reference proteome</keyword>
<dbReference type="Gene3D" id="2.40.160.20">
    <property type="match status" value="1"/>
</dbReference>
<feature type="chain" id="PRO_5046753816" evidence="1">
    <location>
        <begin position="26"/>
        <end position="207"/>
    </location>
</feature>
<dbReference type="RefSeq" id="WP_346061246.1">
    <property type="nucleotide sequence ID" value="NZ_BAAADR010000003.1"/>
</dbReference>
<reference evidence="3" key="1">
    <citation type="journal article" date="2019" name="Int. J. Syst. Evol. Microbiol.">
        <title>The Global Catalogue of Microorganisms (GCM) 10K type strain sequencing project: providing services to taxonomists for standard genome sequencing and annotation.</title>
        <authorList>
            <consortium name="The Broad Institute Genomics Platform"/>
            <consortium name="The Broad Institute Genome Sequencing Center for Infectious Disease"/>
            <person name="Wu L."/>
            <person name="Ma J."/>
        </authorList>
    </citation>
    <scope>NUCLEOTIDE SEQUENCE [LARGE SCALE GENOMIC DNA]</scope>
    <source>
        <strain evidence="3">CGMCC 1.13666</strain>
    </source>
</reference>
<dbReference type="InterPro" id="IPR011250">
    <property type="entry name" value="OMP/PagP_B-barrel"/>
</dbReference>
<protein>
    <submittedName>
        <fullName evidence="2">OmpW family protein</fullName>
    </submittedName>
</protein>
<dbReference type="SUPFAM" id="SSF56925">
    <property type="entry name" value="OMPA-like"/>
    <property type="match status" value="1"/>
</dbReference>